<keyword evidence="1" id="KW-1185">Reference proteome</keyword>
<dbReference type="STRING" id="6313.A0A0K0D7X1"/>
<evidence type="ECO:0000313" key="2">
    <source>
        <dbReference type="WBParaSite" id="ACAC_0000616601-mRNA-1"/>
    </source>
</evidence>
<organism evidence="1 2">
    <name type="scientific">Angiostrongylus cantonensis</name>
    <name type="common">Rat lungworm</name>
    <dbReference type="NCBI Taxonomy" id="6313"/>
    <lineage>
        <taxon>Eukaryota</taxon>
        <taxon>Metazoa</taxon>
        <taxon>Ecdysozoa</taxon>
        <taxon>Nematoda</taxon>
        <taxon>Chromadorea</taxon>
        <taxon>Rhabditida</taxon>
        <taxon>Rhabditina</taxon>
        <taxon>Rhabditomorpha</taxon>
        <taxon>Strongyloidea</taxon>
        <taxon>Metastrongylidae</taxon>
        <taxon>Angiostrongylus</taxon>
    </lineage>
</organism>
<proteinExistence type="predicted"/>
<reference evidence="1" key="1">
    <citation type="submission" date="2012-09" db="EMBL/GenBank/DDBJ databases">
        <authorList>
            <person name="Martin A.A."/>
        </authorList>
    </citation>
    <scope>NUCLEOTIDE SEQUENCE</scope>
</reference>
<protein>
    <submittedName>
        <fullName evidence="2">Polyprotein</fullName>
    </submittedName>
</protein>
<dbReference type="Proteomes" id="UP000035642">
    <property type="component" value="Unassembled WGS sequence"/>
</dbReference>
<dbReference type="WBParaSite" id="ACAC_0000616601-mRNA-1">
    <property type="protein sequence ID" value="ACAC_0000616601-mRNA-1"/>
    <property type="gene ID" value="ACAC_0000616601"/>
</dbReference>
<sequence>LQYIWNSFNFQYPTAKGKRYTDALGRSLYAFVLSLKHHNVTECLRNLRPDIILTRTYRIECDSSGNFCVGMLAVSNEAKAIYIVFRDTTTKKQLATEFLNGLGAQFGAWEKFESTDAGVISYFHHAFYKVFIDTGMKDEFLHGLI</sequence>
<dbReference type="AlphaFoldDB" id="A0A0K0D7X1"/>
<dbReference type="PANTHER" id="PTHR45908:SF15">
    <property type="entry name" value="FUNGAL LIPASE-LIKE DOMAIN-CONTAINING PROTEIN"/>
    <property type="match status" value="1"/>
</dbReference>
<name>A0A0K0D7X1_ANGCA</name>
<dbReference type="PANTHER" id="PTHR45908">
    <property type="entry name" value="PROTEIN CBG11750-RELATED"/>
    <property type="match status" value="1"/>
</dbReference>
<evidence type="ECO:0000313" key="1">
    <source>
        <dbReference type="Proteomes" id="UP000035642"/>
    </source>
</evidence>
<accession>A0A0K0D7X1</accession>
<reference evidence="2" key="2">
    <citation type="submission" date="2017-02" db="UniProtKB">
        <authorList>
            <consortium name="WormBaseParasite"/>
        </authorList>
    </citation>
    <scope>IDENTIFICATION</scope>
</reference>